<dbReference type="Pfam" id="PF01713">
    <property type="entry name" value="Smr"/>
    <property type="match status" value="1"/>
</dbReference>
<reference evidence="3 4" key="2">
    <citation type="submission" date="2020-08" db="EMBL/GenBank/DDBJ databases">
        <title>Stappia taiwanensis sp. nov., isolated from a coastal thermal spring.</title>
        <authorList>
            <person name="Kampfer P."/>
        </authorList>
    </citation>
    <scope>NUCLEOTIDE SEQUENCE [LARGE SCALE GENOMIC DNA]</scope>
    <source>
        <strain evidence="3 4">DSM 23284</strain>
    </source>
</reference>
<name>A0A838XTC8_9HYPH</name>
<accession>A0A838XTC8</accession>
<evidence type="ECO:0000313" key="4">
    <source>
        <dbReference type="Proteomes" id="UP000559404"/>
    </source>
</evidence>
<dbReference type="PANTHER" id="PTHR35562">
    <property type="entry name" value="DNA ENDONUCLEASE SMRA-RELATED"/>
    <property type="match status" value="1"/>
</dbReference>
<evidence type="ECO:0000256" key="1">
    <source>
        <dbReference type="SAM" id="MobiDB-lite"/>
    </source>
</evidence>
<dbReference type="Proteomes" id="UP000559404">
    <property type="component" value="Unassembled WGS sequence"/>
</dbReference>
<proteinExistence type="predicted"/>
<dbReference type="InterPro" id="IPR002625">
    <property type="entry name" value="Smr_dom"/>
</dbReference>
<dbReference type="EMBL" id="JACEON010000007">
    <property type="protein sequence ID" value="MBA4611908.1"/>
    <property type="molecule type" value="Genomic_DNA"/>
</dbReference>
<keyword evidence="4" id="KW-1185">Reference proteome</keyword>
<protein>
    <submittedName>
        <fullName evidence="3">Smr/MutS family protein</fullName>
    </submittedName>
</protein>
<dbReference type="RefSeq" id="WP_181760102.1">
    <property type="nucleotide sequence ID" value="NZ_BMCR01000008.1"/>
</dbReference>
<gene>
    <name evidence="3" type="ORF">H1W37_09615</name>
</gene>
<comment type="caution">
    <text evidence="3">The sequence shown here is derived from an EMBL/GenBank/DDBJ whole genome shotgun (WGS) entry which is preliminary data.</text>
</comment>
<organism evidence="3 4">
    <name type="scientific">Stappia taiwanensis</name>
    <dbReference type="NCBI Taxonomy" id="992267"/>
    <lineage>
        <taxon>Bacteria</taxon>
        <taxon>Pseudomonadati</taxon>
        <taxon>Pseudomonadota</taxon>
        <taxon>Alphaproteobacteria</taxon>
        <taxon>Hyphomicrobiales</taxon>
        <taxon>Stappiaceae</taxon>
        <taxon>Stappia</taxon>
    </lineage>
</organism>
<evidence type="ECO:0000313" key="3">
    <source>
        <dbReference type="EMBL" id="MBA4611908.1"/>
    </source>
</evidence>
<feature type="compositionally biased region" description="Pro residues" evidence="1">
    <location>
        <begin position="69"/>
        <end position="79"/>
    </location>
</feature>
<dbReference type="SUPFAM" id="SSF160443">
    <property type="entry name" value="SMR domain-like"/>
    <property type="match status" value="1"/>
</dbReference>
<dbReference type="Gene3D" id="3.30.1370.110">
    <property type="match status" value="1"/>
</dbReference>
<dbReference type="InterPro" id="IPR036063">
    <property type="entry name" value="Smr_dom_sf"/>
</dbReference>
<dbReference type="SMART" id="SM00463">
    <property type="entry name" value="SMR"/>
    <property type="match status" value="1"/>
</dbReference>
<reference evidence="3 4" key="1">
    <citation type="submission" date="2020-07" db="EMBL/GenBank/DDBJ databases">
        <authorList>
            <person name="Li M."/>
        </authorList>
    </citation>
    <scope>NUCLEOTIDE SEQUENCE [LARGE SCALE GENOMIC DNA]</scope>
    <source>
        <strain evidence="3 4">DSM 23284</strain>
    </source>
</reference>
<dbReference type="PROSITE" id="PS50828">
    <property type="entry name" value="SMR"/>
    <property type="match status" value="1"/>
</dbReference>
<dbReference type="PANTHER" id="PTHR35562:SF2">
    <property type="entry name" value="DNA ENDONUCLEASE SMRA-RELATED"/>
    <property type="match status" value="1"/>
</dbReference>
<sequence>MSRGRKGTRLPSPDERKLWAQVTAHVTPLPGRPVRPEPVEPEAPEAGAAPAEKSGRPTAPKTQTALRPPARPSQPPLAPIEPRQRRKLARGTRSIDARIDLHGLTQAEAHVRLRGFLSQAQARGFTLVLVITGKGAGSMAAEGRGILRRVVPQWLAFPEMRSLVVGFEEAHPAHGGGGALYVRLRKAGRGRRL</sequence>
<feature type="region of interest" description="Disordered" evidence="1">
    <location>
        <begin position="1"/>
        <end position="94"/>
    </location>
</feature>
<dbReference type="AlphaFoldDB" id="A0A838XTC8"/>
<evidence type="ECO:0000259" key="2">
    <source>
        <dbReference type="PROSITE" id="PS50828"/>
    </source>
</evidence>
<feature type="domain" description="Smr" evidence="2">
    <location>
        <begin position="99"/>
        <end position="185"/>
    </location>
</feature>